<protein>
    <submittedName>
        <fullName evidence="1">Uncharacterized protein</fullName>
    </submittedName>
</protein>
<evidence type="ECO:0000313" key="2">
    <source>
        <dbReference type="Proteomes" id="UP000236248"/>
    </source>
</evidence>
<dbReference type="GeneID" id="41594843"/>
<name>A0A2K5AQM8_9ARCH</name>
<reference evidence="2" key="1">
    <citation type="submission" date="2018-01" db="EMBL/GenBank/DDBJ databases">
        <authorList>
            <person name="Kerou L M."/>
        </authorList>
    </citation>
    <scope>NUCLEOTIDE SEQUENCE [LARGE SCALE GENOMIC DNA]</scope>
    <source>
        <strain evidence="2">SCU2</strain>
    </source>
</reference>
<keyword evidence="2" id="KW-1185">Reference proteome</keyword>
<gene>
    <name evidence="1" type="ORF">NCAV_0781</name>
</gene>
<accession>A0A2K5AQM8</accession>
<dbReference type="Proteomes" id="UP000236248">
    <property type="component" value="Chromosome NCAV"/>
</dbReference>
<evidence type="ECO:0000313" key="1">
    <source>
        <dbReference type="EMBL" id="SPC33962.1"/>
    </source>
</evidence>
<dbReference type="KEGG" id="ncv:NCAV_0781"/>
<dbReference type="EMBL" id="LT981265">
    <property type="protein sequence ID" value="SPC33962.1"/>
    <property type="molecule type" value="Genomic_DNA"/>
</dbReference>
<sequence length="101" mass="11292">MSESEGEIQHRYVVQVKEGKSIRISEAGKSELKELGMMDDKGKLKIKGLSAKMLSRMKKEYVECPVLGKDVNFIECYVCPNFISRISGQVYCKGEPLATTA</sequence>
<dbReference type="AlphaFoldDB" id="A0A2K5AQM8"/>
<organism evidence="1 2">
    <name type="scientific">Candidatus Nitrosocaldus cavascurensis</name>
    <dbReference type="NCBI Taxonomy" id="2058097"/>
    <lineage>
        <taxon>Archaea</taxon>
        <taxon>Nitrososphaerota</taxon>
        <taxon>Nitrososphaeria</taxon>
        <taxon>Candidatus Nitrosocaldales</taxon>
        <taxon>Candidatus Nitrosocaldaceae</taxon>
        <taxon>Candidatus Nitrosocaldus</taxon>
    </lineage>
</organism>
<proteinExistence type="predicted"/>
<dbReference type="RefSeq" id="WP_103287274.1">
    <property type="nucleotide sequence ID" value="NZ_LT981265.1"/>
</dbReference>